<proteinExistence type="predicted"/>
<protein>
    <recommendedName>
        <fullName evidence="3">Transposase</fullName>
    </recommendedName>
</protein>
<comment type="caution">
    <text evidence="1">The sequence shown here is derived from an EMBL/GenBank/DDBJ whole genome shotgun (WGS) entry which is preliminary data.</text>
</comment>
<keyword evidence="2" id="KW-1185">Reference proteome</keyword>
<name>A0ABU0RWH4_9ACTN</name>
<sequence length="34" mass="3943">MTLTHTLTVEFFRRKSKYGIAFPATPEINLFLAQ</sequence>
<gene>
    <name evidence="1" type="ORF">QFZ49_006309</name>
</gene>
<evidence type="ECO:0000313" key="2">
    <source>
        <dbReference type="Proteomes" id="UP001223072"/>
    </source>
</evidence>
<organism evidence="1 2">
    <name type="scientific">Streptomyces turgidiscabies</name>
    <dbReference type="NCBI Taxonomy" id="85558"/>
    <lineage>
        <taxon>Bacteria</taxon>
        <taxon>Bacillati</taxon>
        <taxon>Actinomycetota</taxon>
        <taxon>Actinomycetes</taxon>
        <taxon>Kitasatosporales</taxon>
        <taxon>Streptomycetaceae</taxon>
        <taxon>Streptomyces</taxon>
    </lineage>
</organism>
<dbReference type="Proteomes" id="UP001223072">
    <property type="component" value="Unassembled WGS sequence"/>
</dbReference>
<evidence type="ECO:0000313" key="1">
    <source>
        <dbReference type="EMBL" id="MDQ0936334.1"/>
    </source>
</evidence>
<evidence type="ECO:0008006" key="3">
    <source>
        <dbReference type="Google" id="ProtNLM"/>
    </source>
</evidence>
<accession>A0ABU0RWH4</accession>
<dbReference type="EMBL" id="JAUSZS010000008">
    <property type="protein sequence ID" value="MDQ0936334.1"/>
    <property type="molecule type" value="Genomic_DNA"/>
</dbReference>
<reference evidence="1 2" key="1">
    <citation type="submission" date="2023-07" db="EMBL/GenBank/DDBJ databases">
        <title>Comparative genomics of wheat-associated soil bacteria to identify genetic determinants of phenazine resistance.</title>
        <authorList>
            <person name="Mouncey N."/>
        </authorList>
    </citation>
    <scope>NUCLEOTIDE SEQUENCE [LARGE SCALE GENOMIC DNA]</scope>
    <source>
        <strain evidence="1 2">W2I16</strain>
    </source>
</reference>